<dbReference type="KEGG" id="vg:7751042"/>
<proteinExistence type="predicted"/>
<sequence length="209" mass="24081">MIWRKNTMIKDNQLLKALQLFASKSKKGRVTDRVAHIKDGLLTITDAHKLIQKSTWLPDMDIDLFNLSKFEGTYIEDSTLGHLTKIDGLLPNKLDHKIIAYLYSFVKNHKRSSDKIHLIQEDRLLVSAYDDDTREDMETIKLDPTSKNTFEYIFDASNLFAALNYLQLTEIPVTLYTGDNKLAPIVLYQNSKTNVYENAKIVLAPIRVY</sequence>
<dbReference type="GeneID" id="7751042"/>
<evidence type="ECO:0000313" key="1">
    <source>
        <dbReference type="EMBL" id="ACO37108.1"/>
    </source>
</evidence>
<accession>C1KFU7</accession>
<name>C1KFU7_9CAUD</name>
<organism evidence="1 2">
    <name type="scientific">Lactobacillus phage Lb338-1</name>
    <dbReference type="NCBI Taxonomy" id="2892342"/>
    <lineage>
        <taxon>Viruses</taxon>
        <taxon>Duplodnaviria</taxon>
        <taxon>Heunggongvirae</taxon>
        <taxon>Uroviricota</taxon>
        <taxon>Caudoviricetes</taxon>
        <taxon>Herelleviridae</taxon>
        <taxon>Mooreparkvirus</taxon>
        <taxon>Mooreparkvirus Lb3381</taxon>
    </lineage>
</organism>
<dbReference type="RefSeq" id="YP_002790866.1">
    <property type="nucleotide sequence ID" value="NC_012530.1"/>
</dbReference>
<reference evidence="1 2" key="1">
    <citation type="journal article" date="2009" name="Gene">
        <title>Genome of a virulent bacteriophage Lb338-1 that lyses the probiotic Lactobacillus paracasei cheese strain.</title>
        <authorList>
            <person name="Alemayehu D."/>
            <person name="Ross R.P."/>
            <person name="O'Sullivan O."/>
            <person name="Coffey A."/>
            <person name="Stanton C."/>
            <person name="Fitzgerald G.F."/>
            <person name="McAuliffe O."/>
        </authorList>
    </citation>
    <scope>NUCLEOTIDE SEQUENCE [LARGE SCALE GENOMIC DNA]</scope>
    <source>
        <strain evidence="1">Lb338-1</strain>
    </source>
</reference>
<dbReference type="Proteomes" id="UP000001878">
    <property type="component" value="Segment"/>
</dbReference>
<protein>
    <submittedName>
        <fullName evidence="1">Uncharacterized protein</fullName>
    </submittedName>
</protein>
<keyword evidence="2" id="KW-1185">Reference proteome</keyword>
<dbReference type="EMBL" id="FJ822135">
    <property type="protein sequence ID" value="ACO37108.1"/>
    <property type="molecule type" value="Genomic_DNA"/>
</dbReference>
<gene>
    <name evidence="1" type="ORF">lb338_phage_187</name>
</gene>
<evidence type="ECO:0000313" key="2">
    <source>
        <dbReference type="Proteomes" id="UP000001878"/>
    </source>
</evidence>